<feature type="transmembrane region" description="Helical" evidence="2">
    <location>
        <begin position="30"/>
        <end position="53"/>
    </location>
</feature>
<reference evidence="3 4" key="1">
    <citation type="journal article" date="2022" name="Int. J. Syst. Evol. Microbiol.">
        <title>Flavobacterium ammonificans sp. nov. and Flavobacterium ammoniigenes sp. nov., ammonifying bacteria isolated from surface river water.</title>
        <authorList>
            <person name="Watanabe K."/>
            <person name="Kitamura T."/>
            <person name="Ogata Y."/>
            <person name="Shindo C."/>
            <person name="Suda W."/>
        </authorList>
    </citation>
    <scope>NUCLEOTIDE SEQUENCE [LARGE SCALE GENOMIC DNA]</scope>
    <source>
        <strain evidence="3 4">GENT11</strain>
    </source>
</reference>
<dbReference type="Proteomes" id="UP001319865">
    <property type="component" value="Chromosome"/>
</dbReference>
<evidence type="ECO:0000313" key="3">
    <source>
        <dbReference type="EMBL" id="BDB53169.1"/>
    </source>
</evidence>
<sequence length="141" mass="16460">MYNLIFSTIYVAVGLYRIVSNEHINWIKSGFFVIGILYLINALFEIITHYIVIKNGTLRKYSFWAFHKDIELQNIIEIKSVANDYIVFSETTKLKIQVELIADDSLEELKRILSELDLPADKTPFQQTDNRQQTTNNLITQ</sequence>
<name>A0ABM7UZ75_9FLAO</name>
<keyword evidence="2" id="KW-1133">Transmembrane helix</keyword>
<proteinExistence type="predicted"/>
<evidence type="ECO:0008006" key="5">
    <source>
        <dbReference type="Google" id="ProtNLM"/>
    </source>
</evidence>
<accession>A0ABM7UZ75</accession>
<reference evidence="3 4" key="2">
    <citation type="journal article" date="2022" name="Microorganisms">
        <title>Complete Genome Sequences of Two Flavobacterium ammonificans Strains and a Flavobacterium ammoniigenes Strain of Ammonifying Bacterioplankton Isolated from Surface River Water.</title>
        <authorList>
            <person name="Suda W."/>
            <person name="Ogata Y."/>
            <person name="Shindo C."/>
            <person name="Watanabe K."/>
        </authorList>
    </citation>
    <scope>NUCLEOTIDE SEQUENCE [LARGE SCALE GENOMIC DNA]</scope>
    <source>
        <strain evidence="3 4">GENT11</strain>
    </source>
</reference>
<keyword evidence="2" id="KW-0472">Membrane</keyword>
<gene>
    <name evidence="3" type="ORF">GENT11_14810</name>
</gene>
<feature type="compositionally biased region" description="Low complexity" evidence="1">
    <location>
        <begin position="126"/>
        <end position="141"/>
    </location>
</feature>
<organism evidence="3 4">
    <name type="scientific">Flavobacterium ammonificans</name>
    <dbReference type="NCBI Taxonomy" id="1751056"/>
    <lineage>
        <taxon>Bacteria</taxon>
        <taxon>Pseudomonadati</taxon>
        <taxon>Bacteroidota</taxon>
        <taxon>Flavobacteriia</taxon>
        <taxon>Flavobacteriales</taxon>
        <taxon>Flavobacteriaceae</taxon>
        <taxon>Flavobacterium</taxon>
    </lineage>
</organism>
<evidence type="ECO:0000256" key="2">
    <source>
        <dbReference type="SAM" id="Phobius"/>
    </source>
</evidence>
<feature type="region of interest" description="Disordered" evidence="1">
    <location>
        <begin position="122"/>
        <end position="141"/>
    </location>
</feature>
<keyword evidence="4" id="KW-1185">Reference proteome</keyword>
<protein>
    <recommendedName>
        <fullName evidence="5">DUF304 domain-containing protein</fullName>
    </recommendedName>
</protein>
<dbReference type="RefSeq" id="WP_229329280.1">
    <property type="nucleotide sequence ID" value="NZ_AP025183.1"/>
</dbReference>
<keyword evidence="2" id="KW-0812">Transmembrane</keyword>
<dbReference type="EMBL" id="AP025183">
    <property type="protein sequence ID" value="BDB53169.1"/>
    <property type="molecule type" value="Genomic_DNA"/>
</dbReference>
<evidence type="ECO:0000256" key="1">
    <source>
        <dbReference type="SAM" id="MobiDB-lite"/>
    </source>
</evidence>
<evidence type="ECO:0000313" key="4">
    <source>
        <dbReference type="Proteomes" id="UP001319865"/>
    </source>
</evidence>